<feature type="domain" description="Phosphoribulokinase/uridine kinase" evidence="1">
    <location>
        <begin position="28"/>
        <end position="208"/>
    </location>
</feature>
<evidence type="ECO:0000259" key="1">
    <source>
        <dbReference type="Pfam" id="PF00485"/>
    </source>
</evidence>
<dbReference type="SUPFAM" id="SSF52540">
    <property type="entry name" value="P-loop containing nucleoside triphosphate hydrolases"/>
    <property type="match status" value="1"/>
</dbReference>
<sequence length="221" mass="25750">MSKGNENMNAVIEEIVEFIKRSNHQIMIRIGGHGGSGKSTFCQELIKCLDPKDYNMISTDTYIVNSNLRKHTKAKYMYNGVEHEAKVTACMPEAHNVDILERDIRALHNGIDIMTIETPWQQSERLDATKKVTILEGMTTTFIDSKWVDLSIYIYTDNETELKRRFDRDVHVRGIDIEFLKASQDERRIQFELFMHPLLENFDIVIDHSNDLFKILKNQLN</sequence>
<dbReference type="InterPro" id="IPR027417">
    <property type="entry name" value="P-loop_NTPase"/>
</dbReference>
<reference evidence="2" key="1">
    <citation type="submission" date="2022-07" db="EMBL/GenBank/DDBJ databases">
        <title>Bacterial species isolated from the porcine tonsil microbiota.</title>
        <authorList>
            <person name="Oliveira I.M.F."/>
        </authorList>
    </citation>
    <scope>NUCLEOTIDE SEQUENCE</scope>
    <source>
        <strain evidence="2">8QC2O2</strain>
    </source>
</reference>
<name>A0AAW5LJ87_MAMSC</name>
<evidence type="ECO:0000313" key="3">
    <source>
        <dbReference type="Proteomes" id="UP001204068"/>
    </source>
</evidence>
<evidence type="ECO:0000313" key="2">
    <source>
        <dbReference type="EMBL" id="MCQ9302177.1"/>
    </source>
</evidence>
<dbReference type="AlphaFoldDB" id="A0AAW5LJ87"/>
<comment type="caution">
    <text evidence="2">The sequence shown here is derived from an EMBL/GenBank/DDBJ whole genome shotgun (WGS) entry which is preliminary data.</text>
</comment>
<gene>
    <name evidence="2" type="ORF">NQ032_00920</name>
</gene>
<dbReference type="GO" id="GO:0005524">
    <property type="term" value="F:ATP binding"/>
    <property type="evidence" value="ECO:0007669"/>
    <property type="project" value="InterPro"/>
</dbReference>
<dbReference type="EMBL" id="JANILD010000001">
    <property type="protein sequence ID" value="MCQ9302177.1"/>
    <property type="molecule type" value="Genomic_DNA"/>
</dbReference>
<dbReference type="Gene3D" id="3.40.50.300">
    <property type="entry name" value="P-loop containing nucleotide triphosphate hydrolases"/>
    <property type="match status" value="1"/>
</dbReference>
<dbReference type="InterPro" id="IPR006083">
    <property type="entry name" value="PRK/URK"/>
</dbReference>
<dbReference type="GO" id="GO:0016301">
    <property type="term" value="F:kinase activity"/>
    <property type="evidence" value="ECO:0007669"/>
    <property type="project" value="InterPro"/>
</dbReference>
<dbReference type="Proteomes" id="UP001204068">
    <property type="component" value="Unassembled WGS sequence"/>
</dbReference>
<dbReference type="Pfam" id="PF00485">
    <property type="entry name" value="PRK"/>
    <property type="match status" value="1"/>
</dbReference>
<organism evidence="2 3">
    <name type="scientific">Mammaliicoccus sciuri</name>
    <name type="common">Staphylococcus sciuri</name>
    <dbReference type="NCBI Taxonomy" id="1296"/>
    <lineage>
        <taxon>Bacteria</taxon>
        <taxon>Bacillati</taxon>
        <taxon>Bacillota</taxon>
        <taxon>Bacilli</taxon>
        <taxon>Bacillales</taxon>
        <taxon>Staphylococcaceae</taxon>
        <taxon>Mammaliicoccus</taxon>
    </lineage>
</organism>
<proteinExistence type="predicted"/>
<protein>
    <submittedName>
        <fullName evidence="2">Phosphoribulokinase</fullName>
    </submittedName>
</protein>
<accession>A0AAW5LJ87</accession>
<dbReference type="RefSeq" id="WP_228065169.1">
    <property type="nucleotide sequence ID" value="NZ_CP070605.1"/>
</dbReference>